<proteinExistence type="predicted"/>
<protein>
    <submittedName>
        <fullName evidence="2">Uncharacterized protein</fullName>
    </submittedName>
</protein>
<evidence type="ECO:0000256" key="1">
    <source>
        <dbReference type="SAM" id="MobiDB-lite"/>
    </source>
</evidence>
<sequence length="213" mass="22588">MAPSGLDARTARHMREQPCPLSPPGRLSSRMFPAACAKLSGINPAEAGPGYSSGMVEKLNEAGDPPRRTAPDHARDWRPLLYEHQAGTAAAAIAARLGLTERWVKARLRREADSLPPAGPARLAVKLQYVLGQAEASLGHDPAATERAAKAVLAMTKAAEAVAVFTAQHTAREAGADNDYQTRRAALEAKIARLLEAERAREGAEDPEDGSGD</sequence>
<name>A0A4V3RYD7_9PROT</name>
<evidence type="ECO:0000313" key="3">
    <source>
        <dbReference type="Proteomes" id="UP000308054"/>
    </source>
</evidence>
<gene>
    <name evidence="2" type="ORF">E5163_02275</name>
</gene>
<dbReference type="Proteomes" id="UP000308054">
    <property type="component" value="Unassembled WGS sequence"/>
</dbReference>
<accession>A0A4V3RYD7</accession>
<evidence type="ECO:0000313" key="2">
    <source>
        <dbReference type="EMBL" id="TGY89979.1"/>
    </source>
</evidence>
<feature type="region of interest" description="Disordered" evidence="1">
    <location>
        <begin position="1"/>
        <end position="26"/>
    </location>
</feature>
<keyword evidence="3" id="KW-1185">Reference proteome</keyword>
<dbReference type="AlphaFoldDB" id="A0A4V3RYD7"/>
<organism evidence="2 3">
    <name type="scientific">Marinicauda algicola</name>
    <dbReference type="NCBI Taxonomy" id="2029849"/>
    <lineage>
        <taxon>Bacteria</taxon>
        <taxon>Pseudomonadati</taxon>
        <taxon>Pseudomonadota</taxon>
        <taxon>Alphaproteobacteria</taxon>
        <taxon>Maricaulales</taxon>
        <taxon>Maricaulaceae</taxon>
        <taxon>Marinicauda</taxon>
    </lineage>
</organism>
<dbReference type="EMBL" id="SRXW01000001">
    <property type="protein sequence ID" value="TGY89979.1"/>
    <property type="molecule type" value="Genomic_DNA"/>
</dbReference>
<comment type="caution">
    <text evidence="2">The sequence shown here is derived from an EMBL/GenBank/DDBJ whole genome shotgun (WGS) entry which is preliminary data.</text>
</comment>
<reference evidence="2 3" key="1">
    <citation type="journal article" date="2017" name="Int. J. Syst. Evol. Microbiol.">
        <title>Marinicauda algicola sp. nov., isolated from a marine red alga Rhodosorus marinus.</title>
        <authorList>
            <person name="Jeong S.E."/>
            <person name="Jeon S.H."/>
            <person name="Chun B.H."/>
            <person name="Kim D.W."/>
            <person name="Jeon C.O."/>
        </authorList>
    </citation>
    <scope>NUCLEOTIDE SEQUENCE [LARGE SCALE GENOMIC DNA]</scope>
    <source>
        <strain evidence="2 3">JCM 31718</strain>
    </source>
</reference>